<dbReference type="EMBL" id="CP051143">
    <property type="protein sequence ID" value="QIX01725.1"/>
    <property type="molecule type" value="Genomic_DNA"/>
</dbReference>
<evidence type="ECO:0000313" key="1">
    <source>
        <dbReference type="EMBL" id="QIX01725.1"/>
    </source>
</evidence>
<proteinExistence type="predicted"/>
<dbReference type="AlphaFoldDB" id="A0A6H0Y472"/>
<evidence type="ECO:0000313" key="2">
    <source>
        <dbReference type="Proteomes" id="UP000503462"/>
    </source>
</evidence>
<dbReference type="OrthoDB" id="2772415at2759"/>
<keyword evidence="2" id="KW-1185">Reference proteome</keyword>
<reference evidence="1 2" key="1">
    <citation type="journal article" date="2016" name="Sci. Rep.">
        <title>Peltaster fructicola genome reveals evolution from an invasive phytopathogen to an ectophytic parasite.</title>
        <authorList>
            <person name="Xu C."/>
            <person name="Chen H."/>
            <person name="Gleason M.L."/>
            <person name="Xu J.R."/>
            <person name="Liu H."/>
            <person name="Zhang R."/>
            <person name="Sun G."/>
        </authorList>
    </citation>
    <scope>NUCLEOTIDE SEQUENCE [LARGE SCALE GENOMIC DNA]</scope>
    <source>
        <strain evidence="1 2">LNHT1506</strain>
    </source>
</reference>
<protein>
    <submittedName>
        <fullName evidence="1">Uncharacterized protein</fullName>
    </submittedName>
</protein>
<sequence>MAPIKLLTVNDTPARAKALVERVIADLGDKHELALVGNVEDPKDVKKSVEELKPDVIFTASMWTEEQAKQAVADAKSVKPDIKHLSLPYGLQKEKGPDGVVAYIKEHLPAVLNG</sequence>
<gene>
    <name evidence="1" type="ORF">AMS68_007242</name>
</gene>
<name>A0A6H0Y472_9PEZI</name>
<dbReference type="Proteomes" id="UP000503462">
    <property type="component" value="Chromosome 5"/>
</dbReference>
<accession>A0A6H0Y472</accession>
<organism evidence="1 2">
    <name type="scientific">Peltaster fructicola</name>
    <dbReference type="NCBI Taxonomy" id="286661"/>
    <lineage>
        <taxon>Eukaryota</taxon>
        <taxon>Fungi</taxon>
        <taxon>Dikarya</taxon>
        <taxon>Ascomycota</taxon>
        <taxon>Pezizomycotina</taxon>
        <taxon>Dothideomycetes</taxon>
        <taxon>Dothideomycetes incertae sedis</taxon>
        <taxon>Peltaster</taxon>
    </lineage>
</organism>